<dbReference type="Pfam" id="PF03184">
    <property type="entry name" value="DDE_1"/>
    <property type="match status" value="1"/>
</dbReference>
<dbReference type="AlphaFoldDB" id="A0A6J2X4F2"/>
<dbReference type="RefSeq" id="XP_030746037.1">
    <property type="nucleotide sequence ID" value="XM_030890177.1"/>
</dbReference>
<dbReference type="PANTHER" id="PTHR19303:SF74">
    <property type="entry name" value="POGO TRANSPOSABLE ELEMENT WITH KRAB DOMAIN"/>
    <property type="match status" value="1"/>
</dbReference>
<accession>A0A6J2X4F2</accession>
<dbReference type="InParanoid" id="A0A6J2X4F2"/>
<dbReference type="InterPro" id="IPR004875">
    <property type="entry name" value="DDE_SF_endonuclease_dom"/>
</dbReference>
<reference evidence="4" key="1">
    <citation type="submission" date="2025-08" db="UniProtKB">
        <authorList>
            <consortium name="RefSeq"/>
        </authorList>
    </citation>
    <scope>IDENTIFICATION</scope>
    <source>
        <tissue evidence="4">Gonads</tissue>
    </source>
</reference>
<feature type="domain" description="DDE-1" evidence="2">
    <location>
        <begin position="50"/>
        <end position="188"/>
    </location>
</feature>
<feature type="compositionally biased region" description="Basic residues" evidence="1">
    <location>
        <begin position="359"/>
        <end position="373"/>
    </location>
</feature>
<dbReference type="GO" id="GO:0003677">
    <property type="term" value="F:DNA binding"/>
    <property type="evidence" value="ECO:0007669"/>
    <property type="project" value="TreeGrafter"/>
</dbReference>
<organism evidence="3 4">
    <name type="scientific">Sitophilus oryzae</name>
    <name type="common">Rice weevil</name>
    <name type="synonym">Curculio oryzae</name>
    <dbReference type="NCBI Taxonomy" id="7048"/>
    <lineage>
        <taxon>Eukaryota</taxon>
        <taxon>Metazoa</taxon>
        <taxon>Ecdysozoa</taxon>
        <taxon>Arthropoda</taxon>
        <taxon>Hexapoda</taxon>
        <taxon>Insecta</taxon>
        <taxon>Pterygota</taxon>
        <taxon>Neoptera</taxon>
        <taxon>Endopterygota</taxon>
        <taxon>Coleoptera</taxon>
        <taxon>Polyphaga</taxon>
        <taxon>Cucujiformia</taxon>
        <taxon>Curculionidae</taxon>
        <taxon>Dryophthorinae</taxon>
        <taxon>Sitophilus</taxon>
    </lineage>
</organism>
<evidence type="ECO:0000313" key="4">
    <source>
        <dbReference type="RefSeq" id="XP_030746037.1"/>
    </source>
</evidence>
<dbReference type="KEGG" id="soy:115874879"/>
<feature type="region of interest" description="Disordered" evidence="1">
    <location>
        <begin position="276"/>
        <end position="396"/>
    </location>
</feature>
<feature type="compositionally biased region" description="Basic and acidic residues" evidence="1">
    <location>
        <begin position="308"/>
        <end position="324"/>
    </location>
</feature>
<keyword evidence="3" id="KW-1185">Reference proteome</keyword>
<proteinExistence type="predicted"/>
<evidence type="ECO:0000259" key="2">
    <source>
        <dbReference type="Pfam" id="PF03184"/>
    </source>
</evidence>
<gene>
    <name evidence="4" type="primary">LOC115874879</name>
</gene>
<dbReference type="OrthoDB" id="6766063at2759"/>
<dbReference type="GO" id="GO:0005634">
    <property type="term" value="C:nucleus"/>
    <property type="evidence" value="ECO:0007669"/>
    <property type="project" value="TreeGrafter"/>
</dbReference>
<evidence type="ECO:0000256" key="1">
    <source>
        <dbReference type="SAM" id="MobiDB-lite"/>
    </source>
</evidence>
<dbReference type="Proteomes" id="UP000504635">
    <property type="component" value="Unplaced"/>
</dbReference>
<dbReference type="InterPro" id="IPR050863">
    <property type="entry name" value="CenT-Element_Derived"/>
</dbReference>
<evidence type="ECO:0000313" key="3">
    <source>
        <dbReference type="Proteomes" id="UP000504635"/>
    </source>
</evidence>
<feature type="compositionally biased region" description="Basic and acidic residues" evidence="1">
    <location>
        <begin position="332"/>
        <end position="358"/>
    </location>
</feature>
<feature type="compositionally biased region" description="Polar residues" evidence="1">
    <location>
        <begin position="295"/>
        <end position="306"/>
    </location>
</feature>
<feature type="compositionally biased region" description="Acidic residues" evidence="1">
    <location>
        <begin position="383"/>
        <end position="394"/>
    </location>
</feature>
<dbReference type="GeneID" id="115874879"/>
<dbReference type="PANTHER" id="PTHR19303">
    <property type="entry name" value="TRANSPOSON"/>
    <property type="match status" value="1"/>
</dbReference>
<sequence length="419" mass="47014">MEKIKFNALRIYNVDETGITTVQSKHPRVISLKGKKQVCAVTAAERGALVTVVFCMNAAGGFVPPLFVFPRKNMKAELLDGAPPGSIAACHPSDWIQQHIFTQWLKHFIAHGKPTENDPVLLVLDGHYSHTRNLDVIEIARSNHLTIICIPPHTSHKLEPLDLSFMAPFKTYYSQSIQSWLKNNPDRNVTAFQICKLMSSAYLKDAFSDVDFVIERQRERTPPQQDSYFDLNTSENVQQLVIQTTPEREKREEQETLIAPKVAKKPSTLITAEDIIPIPSCSGMQNTSGKRKGKQGSSNVITSTPYKNELEISIHEKERKESLKNKKNVKRNFTENDDKGKSNKKDKSKGQEKSEGKKTKPLKKPKLAIKKKKGLPETSSSSSEEDPILDDDSDMNASDVDVECMFCNGLFSEDGKKNG</sequence>
<name>A0A6J2X4F2_SITOR</name>
<protein>
    <submittedName>
        <fullName evidence="4">Uncharacterized protein LOC115874879</fullName>
    </submittedName>
</protein>